<dbReference type="InterPro" id="IPR000997">
    <property type="entry name" value="Cholinesterase"/>
</dbReference>
<dbReference type="InterPro" id="IPR029058">
    <property type="entry name" value="AB_hydrolase_fold"/>
</dbReference>
<dbReference type="ESTHER" id="9bila-a0a0k0fs82">
    <property type="family name" value="Cholinesterase-like"/>
</dbReference>
<dbReference type="InterPro" id="IPR019826">
    <property type="entry name" value="Carboxylesterase_B_AS"/>
</dbReference>
<sequence length="670" mass="76740">MILIFLLLISFFHISFCKKSSSASTTTERPADAISTTIGDITGHKLTFAEGSVTEYLGIPFAYPPYGKGRFLPPEPLNGKQWEGTRKFSTIANSCMQVFINDSFEGYEFTNPKKNISEDCLQLNMWVPQNKDGSTVVFLFGDSFLFGSPSLDFNNGSVLALKSKAIIVNLNYRLSIFGFAYFGEDSWVKGNMGLLDQQVGLKWIHDNIEKFGGEKEKITLYGSSAGATSVTAHLFSKNSTGLFKRAIVSSGAITNLWTTSNQEEAYNHSMNVARVLKCSDDKRSEDEDKRILEVMNKGRNENNKMTLNDINNITRIILCLQNKTTEEILTVVNGIYNETFHGEYNETDNTFSIQAPQIYPFVPIDNDTVFFEGLFWDKYSKKEFKSKIDVIFGRTQDDLAYLMPFTLLNPKCTFNSTLQEKTRKEGKKDDKHNRCLLNEADLEPAAELIGGVMSFSGNFSNRLVEIYNKTNEHVEDERRPRSQVAKMMSEFFIHCNLSQFADDYYKATKDNNKKVYFYEYRKRSVINPWPKWMGPMHTWELEPIFGYPIRHPELYKRNTQQKTIETNAQTTTTAPNVTYEQLFSNITMLQIGNFSNLGVPGKDWHKLNGTNKLGLVISGNLNELKYTDIIIERCGKLTKLIDEYKKKTKEDMKKEEEDLKKQKEQKKKKN</sequence>
<dbReference type="PANTHER" id="PTHR43918">
    <property type="entry name" value="ACETYLCHOLINESTERASE"/>
    <property type="match status" value="1"/>
</dbReference>
<dbReference type="Proteomes" id="UP000035680">
    <property type="component" value="Unassembled WGS sequence"/>
</dbReference>
<reference evidence="9" key="2">
    <citation type="submission" date="2015-08" db="UniProtKB">
        <authorList>
            <consortium name="WormBaseParasite"/>
        </authorList>
    </citation>
    <scope>IDENTIFICATION</scope>
</reference>
<dbReference type="GO" id="GO:0006581">
    <property type="term" value="P:acetylcholine catabolic process"/>
    <property type="evidence" value="ECO:0007669"/>
    <property type="project" value="TreeGrafter"/>
</dbReference>
<dbReference type="PANTHER" id="PTHR43918:SF15">
    <property type="entry name" value="CARBOXYLIC ESTER HYDROLASE"/>
    <property type="match status" value="1"/>
</dbReference>
<evidence type="ECO:0000313" key="8">
    <source>
        <dbReference type="Proteomes" id="UP000035680"/>
    </source>
</evidence>
<feature type="region of interest" description="Disordered" evidence="6">
    <location>
        <begin position="647"/>
        <end position="670"/>
    </location>
</feature>
<evidence type="ECO:0000313" key="9">
    <source>
        <dbReference type="WBParaSite" id="SVE_1319200.1"/>
    </source>
</evidence>
<keyword evidence="8" id="KW-1185">Reference proteome</keyword>
<dbReference type="GO" id="GO:0005886">
    <property type="term" value="C:plasma membrane"/>
    <property type="evidence" value="ECO:0007669"/>
    <property type="project" value="TreeGrafter"/>
</dbReference>
<evidence type="ECO:0000259" key="7">
    <source>
        <dbReference type="Pfam" id="PF00135"/>
    </source>
</evidence>
<feature type="compositionally biased region" description="Basic and acidic residues" evidence="6">
    <location>
        <begin position="647"/>
        <end position="662"/>
    </location>
</feature>
<keyword evidence="4" id="KW-1015">Disulfide bond</keyword>
<dbReference type="Pfam" id="PF00135">
    <property type="entry name" value="COesterase"/>
    <property type="match status" value="1"/>
</dbReference>
<dbReference type="AlphaFoldDB" id="A0A0K0FS82"/>
<evidence type="ECO:0000256" key="6">
    <source>
        <dbReference type="SAM" id="MobiDB-lite"/>
    </source>
</evidence>
<feature type="signal peptide" evidence="5">
    <location>
        <begin position="1"/>
        <end position="17"/>
    </location>
</feature>
<evidence type="ECO:0000256" key="5">
    <source>
        <dbReference type="RuleBase" id="RU361235"/>
    </source>
</evidence>
<protein>
    <recommendedName>
        <fullName evidence="5">Carboxylic ester hydrolase</fullName>
        <ecNumber evidence="5">3.1.1.-</ecNumber>
    </recommendedName>
</protein>
<dbReference type="GO" id="GO:0003990">
    <property type="term" value="F:acetylcholinesterase activity"/>
    <property type="evidence" value="ECO:0007669"/>
    <property type="project" value="TreeGrafter"/>
</dbReference>
<comment type="similarity">
    <text evidence="1 5">Belongs to the type-B carboxylesterase/lipase family.</text>
</comment>
<accession>A0A0K0FS82</accession>
<keyword evidence="5" id="KW-0732">Signal</keyword>
<dbReference type="STRING" id="75913.A0A0K0FS82"/>
<evidence type="ECO:0000256" key="1">
    <source>
        <dbReference type="ARBA" id="ARBA00005964"/>
    </source>
</evidence>
<dbReference type="InterPro" id="IPR002018">
    <property type="entry name" value="CarbesteraseB"/>
</dbReference>
<dbReference type="InterPro" id="IPR050654">
    <property type="entry name" value="AChE-related_enzymes"/>
</dbReference>
<feature type="chain" id="PRO_5005120772" description="Carboxylic ester hydrolase" evidence="5">
    <location>
        <begin position="18"/>
        <end position="670"/>
    </location>
</feature>
<evidence type="ECO:0000256" key="4">
    <source>
        <dbReference type="ARBA" id="ARBA00023157"/>
    </source>
</evidence>
<keyword evidence="3 5" id="KW-0378">Hydrolase</keyword>
<dbReference type="WBParaSite" id="SVE_1319200.1">
    <property type="protein sequence ID" value="SVE_1319200.1"/>
    <property type="gene ID" value="SVE_1319200"/>
</dbReference>
<dbReference type="PROSITE" id="PS00122">
    <property type="entry name" value="CARBOXYLESTERASE_B_1"/>
    <property type="match status" value="1"/>
</dbReference>
<dbReference type="EC" id="3.1.1.-" evidence="5"/>
<proteinExistence type="inferred from homology"/>
<dbReference type="PRINTS" id="PR00878">
    <property type="entry name" value="CHOLNESTRASE"/>
</dbReference>
<keyword evidence="2" id="KW-0719">Serine esterase</keyword>
<evidence type="ECO:0000256" key="2">
    <source>
        <dbReference type="ARBA" id="ARBA00022487"/>
    </source>
</evidence>
<feature type="domain" description="Carboxylesterase type B" evidence="7">
    <location>
        <begin position="33"/>
        <end position="563"/>
    </location>
</feature>
<dbReference type="GO" id="GO:0005615">
    <property type="term" value="C:extracellular space"/>
    <property type="evidence" value="ECO:0007669"/>
    <property type="project" value="TreeGrafter"/>
</dbReference>
<dbReference type="SUPFAM" id="SSF53474">
    <property type="entry name" value="alpha/beta-Hydrolases"/>
    <property type="match status" value="1"/>
</dbReference>
<evidence type="ECO:0000256" key="3">
    <source>
        <dbReference type="ARBA" id="ARBA00022801"/>
    </source>
</evidence>
<organism evidence="8 9">
    <name type="scientific">Strongyloides venezuelensis</name>
    <name type="common">Threadworm</name>
    <dbReference type="NCBI Taxonomy" id="75913"/>
    <lineage>
        <taxon>Eukaryota</taxon>
        <taxon>Metazoa</taxon>
        <taxon>Ecdysozoa</taxon>
        <taxon>Nematoda</taxon>
        <taxon>Chromadorea</taxon>
        <taxon>Rhabditida</taxon>
        <taxon>Tylenchina</taxon>
        <taxon>Panagrolaimomorpha</taxon>
        <taxon>Strongyloidoidea</taxon>
        <taxon>Strongyloididae</taxon>
        <taxon>Strongyloides</taxon>
    </lineage>
</organism>
<reference evidence="8" key="1">
    <citation type="submission" date="2014-07" db="EMBL/GenBank/DDBJ databases">
        <authorList>
            <person name="Martin A.A"/>
            <person name="De Silva N."/>
        </authorList>
    </citation>
    <scope>NUCLEOTIDE SEQUENCE</scope>
</reference>
<dbReference type="Gene3D" id="3.40.50.1820">
    <property type="entry name" value="alpha/beta hydrolase"/>
    <property type="match status" value="1"/>
</dbReference>
<name>A0A0K0FS82_STRVS</name>
<dbReference type="GO" id="GO:0019695">
    <property type="term" value="P:choline metabolic process"/>
    <property type="evidence" value="ECO:0007669"/>
    <property type="project" value="TreeGrafter"/>
</dbReference>